<name>A0A2S2DDK5_9BURK</name>
<gene>
    <name evidence="1" type="ORF">DIR46_02410</name>
</gene>
<dbReference type="KEGG" id="mtim:DIR46_02410"/>
<organism evidence="1 2">
    <name type="scientific">Massilia oculi</name>
    <dbReference type="NCBI Taxonomy" id="945844"/>
    <lineage>
        <taxon>Bacteria</taxon>
        <taxon>Pseudomonadati</taxon>
        <taxon>Pseudomonadota</taxon>
        <taxon>Betaproteobacteria</taxon>
        <taxon>Burkholderiales</taxon>
        <taxon>Oxalobacteraceae</taxon>
        <taxon>Telluria group</taxon>
        <taxon>Massilia</taxon>
    </lineage>
</organism>
<evidence type="ECO:0000313" key="2">
    <source>
        <dbReference type="Proteomes" id="UP000245820"/>
    </source>
</evidence>
<dbReference type="AlphaFoldDB" id="A0A2S2DDK5"/>
<reference evidence="1 2" key="1">
    <citation type="submission" date="2018-05" db="EMBL/GenBank/DDBJ databases">
        <title>Complete genome sequence of Massilia oculi sp. nov. CCUG 43427T (=DSM 26321T), the type strain of M. oculi, and comparison with genome sequences of other Massilia strains.</title>
        <authorList>
            <person name="Zhu B."/>
        </authorList>
    </citation>
    <scope>NUCLEOTIDE SEQUENCE [LARGE SCALE GENOMIC DNA]</scope>
    <source>
        <strain evidence="1 2">CCUG 43427</strain>
    </source>
</reference>
<proteinExistence type="predicted"/>
<protein>
    <submittedName>
        <fullName evidence="1">Uncharacterized protein</fullName>
    </submittedName>
</protein>
<keyword evidence="2" id="KW-1185">Reference proteome</keyword>
<sequence>MLAKVKLLRKRGQRMSDNEIARAPFVEGELVVHGLGGMIVAELQRPGNQVADPLLILYEAKLTTMHGAGMLLKGEERPQGDKGPAYVQEWSVRLGP</sequence>
<accession>A0A2S2DDK5</accession>
<dbReference type="OrthoDB" id="8759293at2"/>
<evidence type="ECO:0000313" key="1">
    <source>
        <dbReference type="EMBL" id="AWL03418.1"/>
    </source>
</evidence>
<dbReference type="Proteomes" id="UP000245820">
    <property type="component" value="Chromosome"/>
</dbReference>
<dbReference type="EMBL" id="CP029343">
    <property type="protein sequence ID" value="AWL03418.1"/>
    <property type="molecule type" value="Genomic_DNA"/>
</dbReference>